<evidence type="ECO:0000313" key="3">
    <source>
        <dbReference type="Proteomes" id="UP000244174"/>
    </source>
</evidence>
<dbReference type="Gene3D" id="3.20.20.190">
    <property type="entry name" value="Phosphatidylinositol (PI) phosphodiesterase"/>
    <property type="match status" value="1"/>
</dbReference>
<dbReference type="GO" id="GO:0006644">
    <property type="term" value="P:phospholipid metabolic process"/>
    <property type="evidence" value="ECO:0007669"/>
    <property type="project" value="TreeGrafter"/>
</dbReference>
<reference evidence="2 3" key="1">
    <citation type="submission" date="2018-04" db="EMBL/GenBank/DDBJ databases">
        <title>Genomic Encyclopedia of Archaeal and Bacterial Type Strains, Phase II (KMG-II): from individual species to whole genera.</title>
        <authorList>
            <person name="Goeker M."/>
        </authorList>
    </citation>
    <scope>NUCLEOTIDE SEQUENCE [LARGE SCALE GENOMIC DNA]</scope>
    <source>
        <strain evidence="2 3">DSM 23082</strain>
    </source>
</reference>
<dbReference type="PANTHER" id="PTHR46320:SF1">
    <property type="entry name" value="GLYCEROPHOSPHODIESTER PHOSPHODIESTERASE 1"/>
    <property type="match status" value="1"/>
</dbReference>
<sequence length="273" mass="31992">MLMLFTVSGSGELDYPKRANLYNPTDKILVAAHRGIHSLYPENSIPAIEECIRKGIDIVEIDIRETKDKVPVLMHDASLQRTTNNNIKIADLDNEELKNYPLLFGDETTEYTIPSLEQALQVAKNRIILNLDYKLDDLKALKRAYDLIAKYEMEKWVIVTLNDLDLIPELYKLNPEIRIMPVAFSWLKINKIIDHEFLDIIQVYHRPYSNYRIHQLEKKELDIWVNALRKYDKMEKAGDNGFEKLIYIKKVDMIQTDYPEELLGFLREKGLHD</sequence>
<dbReference type="PROSITE" id="PS50007">
    <property type="entry name" value="PIPLC_X_DOMAIN"/>
    <property type="match status" value="1"/>
</dbReference>
<evidence type="ECO:0000259" key="1">
    <source>
        <dbReference type="PROSITE" id="PS51704"/>
    </source>
</evidence>
<dbReference type="GO" id="GO:0008889">
    <property type="term" value="F:glycerophosphodiester phosphodiesterase activity"/>
    <property type="evidence" value="ECO:0007669"/>
    <property type="project" value="TreeGrafter"/>
</dbReference>
<dbReference type="AlphaFoldDB" id="A0A2T6AGL1"/>
<proteinExistence type="predicted"/>
<gene>
    <name evidence="2" type="ORF">C8P64_1474</name>
</gene>
<organism evidence="2 3">
    <name type="scientific">Christiangramia gaetbulicola</name>
    <dbReference type="NCBI Taxonomy" id="703340"/>
    <lineage>
        <taxon>Bacteria</taxon>
        <taxon>Pseudomonadati</taxon>
        <taxon>Bacteroidota</taxon>
        <taxon>Flavobacteriia</taxon>
        <taxon>Flavobacteriales</taxon>
        <taxon>Flavobacteriaceae</taxon>
        <taxon>Christiangramia</taxon>
    </lineage>
</organism>
<comment type="caution">
    <text evidence="2">The sequence shown here is derived from an EMBL/GenBank/DDBJ whole genome shotgun (WGS) entry which is preliminary data.</text>
</comment>
<dbReference type="PROSITE" id="PS51704">
    <property type="entry name" value="GP_PDE"/>
    <property type="match status" value="1"/>
</dbReference>
<evidence type="ECO:0000313" key="2">
    <source>
        <dbReference type="EMBL" id="PTX42951.1"/>
    </source>
</evidence>
<dbReference type="GO" id="GO:0005886">
    <property type="term" value="C:plasma membrane"/>
    <property type="evidence" value="ECO:0007669"/>
    <property type="project" value="TreeGrafter"/>
</dbReference>
<dbReference type="InterPro" id="IPR030395">
    <property type="entry name" value="GP_PDE_dom"/>
</dbReference>
<dbReference type="SUPFAM" id="SSF51695">
    <property type="entry name" value="PLC-like phosphodiesterases"/>
    <property type="match status" value="1"/>
</dbReference>
<dbReference type="CDD" id="cd08566">
    <property type="entry name" value="GDPD_AtGDE_like"/>
    <property type="match status" value="1"/>
</dbReference>
<dbReference type="EMBL" id="QBKQ01000002">
    <property type="protein sequence ID" value="PTX42951.1"/>
    <property type="molecule type" value="Genomic_DNA"/>
</dbReference>
<dbReference type="GO" id="GO:0006580">
    <property type="term" value="P:ethanolamine metabolic process"/>
    <property type="evidence" value="ECO:0007669"/>
    <property type="project" value="TreeGrafter"/>
</dbReference>
<dbReference type="GO" id="GO:0070291">
    <property type="term" value="P:N-acylethanolamine metabolic process"/>
    <property type="evidence" value="ECO:0007669"/>
    <property type="project" value="TreeGrafter"/>
</dbReference>
<dbReference type="InterPro" id="IPR017946">
    <property type="entry name" value="PLC-like_Pdiesterase_TIM-brl"/>
</dbReference>
<dbReference type="PANTHER" id="PTHR46320">
    <property type="entry name" value="GLYCEROPHOSPHODIESTER PHOSPHODIESTERASE 1"/>
    <property type="match status" value="1"/>
</dbReference>
<protein>
    <submittedName>
        <fullName evidence="2">Glycerophosphoryl diester phosphodiesterase</fullName>
    </submittedName>
</protein>
<name>A0A2T6AGL1_9FLAO</name>
<accession>A0A2T6AGL1</accession>
<dbReference type="Pfam" id="PF03009">
    <property type="entry name" value="GDPD"/>
    <property type="match status" value="1"/>
</dbReference>
<dbReference type="Proteomes" id="UP000244174">
    <property type="component" value="Unassembled WGS sequence"/>
</dbReference>
<keyword evidence="3" id="KW-1185">Reference proteome</keyword>
<feature type="domain" description="GP-PDE" evidence="1">
    <location>
        <begin position="28"/>
        <end position="273"/>
    </location>
</feature>